<dbReference type="RefSeq" id="WP_264142323.1">
    <property type="nucleotide sequence ID" value="NZ_JAOYEY010000032.1"/>
</dbReference>
<sequence>MNDKENTNKEQELNDLFNENNSNKTYDKIVKKAKLISTLRTICITIIVVLILFVVLGFSWLSLMRWNQEKAMKDVELFNQITRPNVEELGPEFIGRDLFNATISYNRYKEIEGTPVNWGDQVFNYSIFGGVRSVEGDRQFQIADRRDGQNRFYDEESKQRMMQFYHPSVEYDYVRNDLINLKDYPSETLMEIGLSFDQSYTPNEVRELLPNNVTLKWYWADTYTDVERLKEGKVTIENSDKTEVIPSLPEISTYIYGFDHIFTNEDESEKNEERFIESIKAGLNNEGGKYYGEYERIYRHLKGEHANISPQDIKVLGVVVTGSASELTELINVKEIRAAELGVTIVPNK</sequence>
<comment type="caution">
    <text evidence="4">The sequence shown here is derived from an EMBL/GenBank/DDBJ whole genome shotgun (WGS) entry which is preliminary data.</text>
</comment>
<accession>A0ABT3DET2</accession>
<gene>
    <name evidence="4" type="ORF">OIH86_07825</name>
</gene>
<evidence type="ECO:0000259" key="2">
    <source>
        <dbReference type="Pfam" id="PF13791"/>
    </source>
</evidence>
<dbReference type="InterPro" id="IPR029101">
    <property type="entry name" value="Sigma_reg_N"/>
</dbReference>
<dbReference type="Proteomes" id="UP001526147">
    <property type="component" value="Unassembled WGS sequence"/>
</dbReference>
<keyword evidence="5" id="KW-1185">Reference proteome</keyword>
<dbReference type="EMBL" id="JAOYEY010000032">
    <property type="protein sequence ID" value="MCV9885559.1"/>
    <property type="molecule type" value="Genomic_DNA"/>
</dbReference>
<proteinExistence type="predicted"/>
<evidence type="ECO:0000256" key="1">
    <source>
        <dbReference type="SAM" id="Phobius"/>
    </source>
</evidence>
<keyword evidence="1" id="KW-1133">Transmembrane helix</keyword>
<feature type="domain" description="Sigma factor regulator N-terminal" evidence="3">
    <location>
        <begin position="28"/>
        <end position="115"/>
    </location>
</feature>
<protein>
    <submittedName>
        <fullName evidence="4">Anti-sigma factor</fullName>
    </submittedName>
</protein>
<feature type="domain" description="Sigma factor regulator C-terminal" evidence="2">
    <location>
        <begin position="181"/>
        <end position="343"/>
    </location>
</feature>
<evidence type="ECO:0000259" key="3">
    <source>
        <dbReference type="Pfam" id="PF13800"/>
    </source>
</evidence>
<dbReference type="Pfam" id="PF13800">
    <property type="entry name" value="Sigma_reg_N"/>
    <property type="match status" value="1"/>
</dbReference>
<feature type="transmembrane region" description="Helical" evidence="1">
    <location>
        <begin position="39"/>
        <end position="63"/>
    </location>
</feature>
<evidence type="ECO:0000313" key="5">
    <source>
        <dbReference type="Proteomes" id="UP001526147"/>
    </source>
</evidence>
<keyword evidence="1" id="KW-0812">Transmembrane</keyword>
<dbReference type="Pfam" id="PF13791">
    <property type="entry name" value="Sigma_reg_C"/>
    <property type="match status" value="1"/>
</dbReference>
<keyword evidence="1" id="KW-0472">Membrane</keyword>
<organism evidence="4 5">
    <name type="scientific">Metabacillus halosaccharovorans</name>
    <dbReference type="NCBI Taxonomy" id="930124"/>
    <lineage>
        <taxon>Bacteria</taxon>
        <taxon>Bacillati</taxon>
        <taxon>Bacillota</taxon>
        <taxon>Bacilli</taxon>
        <taxon>Bacillales</taxon>
        <taxon>Bacillaceae</taxon>
        <taxon>Metabacillus</taxon>
    </lineage>
</organism>
<name>A0ABT3DET2_9BACI</name>
<dbReference type="InterPro" id="IPR025672">
    <property type="entry name" value="Sigma_reg_C_dom"/>
</dbReference>
<reference evidence="4 5" key="1">
    <citation type="submission" date="2022-10" db="EMBL/GenBank/DDBJ databases">
        <title>Draft genome assembly of moderately radiation resistant bacterium Metabacillus halosaccharovorans.</title>
        <authorList>
            <person name="Pal S."/>
            <person name="Gopinathan A."/>
        </authorList>
    </citation>
    <scope>NUCLEOTIDE SEQUENCE [LARGE SCALE GENOMIC DNA]</scope>
    <source>
        <strain evidence="4 5">VITHBRA001</strain>
    </source>
</reference>
<evidence type="ECO:0000313" key="4">
    <source>
        <dbReference type="EMBL" id="MCV9885559.1"/>
    </source>
</evidence>